<evidence type="ECO:0000256" key="1">
    <source>
        <dbReference type="ARBA" id="ARBA00001935"/>
    </source>
</evidence>
<comment type="subcellular location">
    <subcellularLocation>
        <location evidence="2">Membrane</location>
        <topology evidence="2">Multi-pass membrane protein</topology>
    </subcellularLocation>
</comment>
<feature type="compositionally biased region" description="Basic and acidic residues" evidence="17">
    <location>
        <begin position="18"/>
        <end position="35"/>
    </location>
</feature>
<dbReference type="InterPro" id="IPR004813">
    <property type="entry name" value="OPT"/>
</dbReference>
<evidence type="ECO:0000313" key="22">
    <source>
        <dbReference type="Proteomes" id="UP000253153"/>
    </source>
</evidence>
<dbReference type="OrthoDB" id="9986677at2759"/>
<evidence type="ECO:0000259" key="19">
    <source>
        <dbReference type="Pfam" id="PF01179"/>
    </source>
</evidence>
<evidence type="ECO:0000256" key="14">
    <source>
        <dbReference type="ARBA" id="ARBA00023008"/>
    </source>
</evidence>
<dbReference type="Pfam" id="PF02727">
    <property type="entry name" value="Cu_amine_oxidN2"/>
    <property type="match status" value="1"/>
</dbReference>
<dbReference type="Gene3D" id="2.70.98.20">
    <property type="entry name" value="Copper amine oxidase, catalytic domain"/>
    <property type="match status" value="1"/>
</dbReference>
<evidence type="ECO:0000256" key="4">
    <source>
        <dbReference type="ARBA" id="ARBA00008807"/>
    </source>
</evidence>
<dbReference type="Pfam" id="PF01179">
    <property type="entry name" value="Cu_amine_oxid"/>
    <property type="match status" value="1"/>
</dbReference>
<dbReference type="GO" id="GO:0009308">
    <property type="term" value="P:amine metabolic process"/>
    <property type="evidence" value="ECO:0007669"/>
    <property type="project" value="InterPro"/>
</dbReference>
<keyword evidence="13" id="KW-0560">Oxidoreductase</keyword>
<dbReference type="RefSeq" id="XP_031021518.1">
    <property type="nucleotide sequence ID" value="XM_031154346.1"/>
</dbReference>
<keyword evidence="7 18" id="KW-0812">Transmembrane</keyword>
<protein>
    <submittedName>
        <fullName evidence="21">Uncharacterized protein</fullName>
    </submittedName>
</protein>
<evidence type="ECO:0000256" key="15">
    <source>
        <dbReference type="ARBA" id="ARBA00023136"/>
    </source>
</evidence>
<feature type="transmembrane region" description="Helical" evidence="18">
    <location>
        <begin position="719"/>
        <end position="739"/>
    </location>
</feature>
<evidence type="ECO:0000256" key="18">
    <source>
        <dbReference type="SAM" id="Phobius"/>
    </source>
</evidence>
<feature type="transmembrane region" description="Helical" evidence="18">
    <location>
        <begin position="566"/>
        <end position="588"/>
    </location>
</feature>
<dbReference type="InterPro" id="IPR004648">
    <property type="entry name" value="Oligpept_transpt"/>
</dbReference>
<accession>A0A366SC63</accession>
<dbReference type="GO" id="GO:0016020">
    <property type="term" value="C:membrane"/>
    <property type="evidence" value="ECO:0007669"/>
    <property type="project" value="UniProtKB-SubCell"/>
</dbReference>
<evidence type="ECO:0000313" key="21">
    <source>
        <dbReference type="EMBL" id="RBR26927.1"/>
    </source>
</evidence>
<feature type="domain" description="Copper amine oxidase catalytic" evidence="19">
    <location>
        <begin position="1083"/>
        <end position="1490"/>
    </location>
</feature>
<dbReference type="SUPFAM" id="SSF54416">
    <property type="entry name" value="Amine oxidase N-terminal region"/>
    <property type="match status" value="2"/>
</dbReference>
<evidence type="ECO:0000256" key="17">
    <source>
        <dbReference type="SAM" id="MobiDB-lite"/>
    </source>
</evidence>
<keyword evidence="22" id="KW-1185">Reference proteome</keyword>
<keyword evidence="8" id="KW-0479">Metal-binding</keyword>
<reference evidence="21 22" key="1">
    <citation type="submission" date="2018-06" db="EMBL/GenBank/DDBJ databases">
        <title>Fusarium incarnatum-equiseti species complex species 28.</title>
        <authorList>
            <person name="Gardiner D.M."/>
        </authorList>
    </citation>
    <scope>NUCLEOTIDE SEQUENCE [LARGE SCALE GENOMIC DNA]</scope>
    <source>
        <strain evidence="21 22">FIESC_28</strain>
    </source>
</reference>
<keyword evidence="15 18" id="KW-0472">Membrane</keyword>
<dbReference type="GO" id="GO:0048038">
    <property type="term" value="F:quinone binding"/>
    <property type="evidence" value="ECO:0007669"/>
    <property type="project" value="InterPro"/>
</dbReference>
<feature type="transmembrane region" description="Helical" evidence="18">
    <location>
        <begin position="354"/>
        <end position="374"/>
    </location>
</feature>
<keyword evidence="12 18" id="KW-1133">Transmembrane helix</keyword>
<comment type="caution">
    <text evidence="21">The sequence shown here is derived from an EMBL/GenBank/DDBJ whole genome shotgun (WGS) entry which is preliminary data.</text>
</comment>
<evidence type="ECO:0000256" key="3">
    <source>
        <dbReference type="ARBA" id="ARBA00007983"/>
    </source>
</evidence>
<dbReference type="Gene3D" id="3.10.450.40">
    <property type="match status" value="2"/>
</dbReference>
<dbReference type="NCBIfam" id="TIGR00727">
    <property type="entry name" value="ISP4_OPT"/>
    <property type="match status" value="1"/>
</dbReference>
<feature type="transmembrane region" description="Helical" evidence="18">
    <location>
        <begin position="540"/>
        <end position="560"/>
    </location>
</feature>
<keyword evidence="6" id="KW-0813">Transport</keyword>
<comment type="cofactor">
    <cofactor evidence="1">
        <name>Cu cation</name>
        <dbReference type="ChEBI" id="CHEBI:23378"/>
    </cofactor>
</comment>
<feature type="transmembrane region" description="Helical" evidence="18">
    <location>
        <begin position="330"/>
        <end position="348"/>
    </location>
</feature>
<dbReference type="InterPro" id="IPR015800">
    <property type="entry name" value="Cu_amine_oxidase_N2"/>
</dbReference>
<proteinExistence type="inferred from homology"/>
<name>A0A366SC63_9HYPO</name>
<dbReference type="InterPro" id="IPR049948">
    <property type="entry name" value="Cu_Am_ox_TPQ-bd"/>
</dbReference>
<dbReference type="InterPro" id="IPR015798">
    <property type="entry name" value="Cu_amine_oxidase_C"/>
</dbReference>
<dbReference type="GeneID" id="41989642"/>
<evidence type="ECO:0000256" key="16">
    <source>
        <dbReference type="ARBA" id="ARBA00023157"/>
    </source>
</evidence>
<feature type="transmembrane region" description="Helical" evidence="18">
    <location>
        <begin position="798"/>
        <end position="820"/>
    </location>
</feature>
<dbReference type="PANTHER" id="PTHR22601">
    <property type="entry name" value="ISP4 LIKE PROTEIN"/>
    <property type="match status" value="1"/>
</dbReference>
<dbReference type="GO" id="GO:0005507">
    <property type="term" value="F:copper ion binding"/>
    <property type="evidence" value="ECO:0007669"/>
    <property type="project" value="InterPro"/>
</dbReference>
<dbReference type="FunFam" id="2.70.98.20:FF:000001">
    <property type="entry name" value="Amine oxidase"/>
    <property type="match status" value="1"/>
</dbReference>
<dbReference type="SUPFAM" id="SSF49998">
    <property type="entry name" value="Amine oxidase catalytic domain"/>
    <property type="match status" value="1"/>
</dbReference>
<dbReference type="NCBIfam" id="TIGR00728">
    <property type="entry name" value="OPT_sfam"/>
    <property type="match status" value="1"/>
</dbReference>
<feature type="transmembrane region" description="Helical" evidence="18">
    <location>
        <begin position="404"/>
        <end position="424"/>
    </location>
</feature>
<dbReference type="Proteomes" id="UP000253153">
    <property type="component" value="Unassembled WGS sequence"/>
</dbReference>
<keyword evidence="11" id="KW-0653">Protein transport</keyword>
<feature type="region of interest" description="Disordered" evidence="17">
    <location>
        <begin position="1"/>
        <end position="35"/>
    </location>
</feature>
<evidence type="ECO:0000256" key="10">
    <source>
        <dbReference type="ARBA" id="ARBA00022856"/>
    </source>
</evidence>
<evidence type="ECO:0000256" key="12">
    <source>
        <dbReference type="ARBA" id="ARBA00022989"/>
    </source>
</evidence>
<dbReference type="PROSITE" id="PS01164">
    <property type="entry name" value="COPPER_AMINE_OXID_1"/>
    <property type="match status" value="1"/>
</dbReference>
<keyword evidence="14" id="KW-0186">Copper</keyword>
<dbReference type="GO" id="GO:0008131">
    <property type="term" value="F:primary methylamine oxidase activity"/>
    <property type="evidence" value="ECO:0007669"/>
    <property type="project" value="InterPro"/>
</dbReference>
<feature type="transmembrane region" description="Helical" evidence="18">
    <location>
        <begin position="769"/>
        <end position="786"/>
    </location>
</feature>
<keyword evidence="9" id="KW-0801">TPQ</keyword>
<organism evidence="21 22">
    <name type="scientific">Fusarium coffeatum</name>
    <dbReference type="NCBI Taxonomy" id="231269"/>
    <lineage>
        <taxon>Eukaryota</taxon>
        <taxon>Fungi</taxon>
        <taxon>Dikarya</taxon>
        <taxon>Ascomycota</taxon>
        <taxon>Pezizomycotina</taxon>
        <taxon>Sordariomycetes</taxon>
        <taxon>Hypocreomycetidae</taxon>
        <taxon>Hypocreales</taxon>
        <taxon>Nectriaceae</taxon>
        <taxon>Fusarium</taxon>
        <taxon>Fusarium incarnatum-equiseti species complex</taxon>
    </lineage>
</organism>
<keyword evidence="16" id="KW-1015">Disulfide bond</keyword>
<dbReference type="EMBL" id="QKXC01000005">
    <property type="protein sequence ID" value="RBR26927.1"/>
    <property type="molecule type" value="Genomic_DNA"/>
</dbReference>
<comment type="similarity">
    <text evidence="3">Belongs to the copper/topaquinone oxidase family.</text>
</comment>
<sequence length="1524" mass="170420">METHPGNQVLELGTMSDTSKKSPVEDTVTAERRSLNDESIKEQAQLLGATVEEVIEAEEHSRTLDLDEAKNLAETLVHFHEHDPNFGTQSIIRLQDFLKNEALFENPDKHEEAISNIKTEISLLTINSPYAEVRAVVSNKDDPSTPAGTIRAWTIGLFFVIVQSSVNQLFSVRQPTIRLEAPVIQLLSFPLGRAWEKWMPVGEFGCFGERVKLNPGKFTQKEHMLISIMANVSSSLPHSRYIIFTSWLKKYFDLPFAADFGFQICLALSMNLLGFGLAGLVRRFLVYPSFCIWPRSLATIALNQSLHSDSGNAGVLGPFKKIYNMSRFRFFFISCSAMFVWFWLPNLIIKALSIFNWIAWIAPFNFTLAAITGVSKGLGFNPLPTFDWNVATYYTDPLLVPFHVTFNMFLGAVLGGITIIGLYWNNTFNTGYLPINTNTMFDNTGAKYNVSSILDSRGLLDVEKYHAYSPVYITASSLTYYIYFFAVYSAVISYALLYHWHDIKLGFRSLIESFKKNSKTSEFKDIHTRLMDSYKEVPEWWYMILNVAGVAFGVAAVAGWPTNTSVGTVFFGLALALIFTIPTGIIFATTGIEVEFNVLAEFIGGAWQPGNALASQMNFFKGFGYVTVAHALDFANDLKLGHYLKIPQRQTFWCQTIATIVSAFVCTAVMNFQIRMIPNICEAGQKDRFTCPGVESYFTAAVLFGSLAPQRVFGKGGMYTALLAAFPVGLVFPVLYYYATRKLPKTHFLTKLHPVVIFSGGHIWSPYNLAYIWPAVIPGWISWVIVRKRYLSFWSKYNYVLSAAWQTGIALAGVVIFFAVSYHGASINWIGNDADSGCEANALYAMASVPHPLCPLTGDEIQSTARLIESVWPQSVSLSFKAITLSEPPKEKLAPYLQALDSGKTLSPLERRVFVCYYVRGTANLHEAIVNLTTGQIENNVKLGPNVHANAVYDEVQEVEKIALKDPKVLAELEKLKLPEGTVVCADPWIYGSDGIEDDDRMYQVFLYMRDPANSSEADSNHYAFPLPVSPVIECVNYSVVRVDVLPTGADATVKPLTAYQPKPANEYIPETQELRKDLKPLHVNQPEGPSFFVTPVGETGNVLSWQKWNFFVGFNQREGMVLYNVKYDRRPLFYRLSLSDMSVPYGDPRHPFHKKSAFDLGDAGAGATANNLKLGCDCLGSIQYLSGVICDDKGNALPMENVICIHEQDAGIGWKHTNYRTGRAAIVRSRELVLQSIITVSNYEYILMFIFNQAGEVTYEVRATGILSTQPIDHELDKVGVPFGTVVHPGVLAGVHQHIFSLRVDPMIDGHTNQLTYTEAHKIPRDPQRNPHGSGYEVVEKTIDKTSGLDIDYDLSRVYKITNPNSLNPINGKPVSYKIQAPPFQKHMGDEDSFLHKRAEFADHNIYVTTHRDRELYAGGWYTNQSRGGTGVRSWAERNETLTPESDIVVWVQFGINHIPRIEDFPVMPVEILKVHLKPVNFFTKNPALDVPPSEQTVNQSTLVETKKEEPGCACGPSVGSKL</sequence>
<comment type="similarity">
    <text evidence="4">Belongs to the oligopeptide OPT transporter family.</text>
</comment>
<evidence type="ECO:0000256" key="8">
    <source>
        <dbReference type="ARBA" id="ARBA00022723"/>
    </source>
</evidence>
<evidence type="ECO:0000256" key="5">
    <source>
        <dbReference type="ARBA" id="ARBA00011738"/>
    </source>
</evidence>
<evidence type="ECO:0000256" key="2">
    <source>
        <dbReference type="ARBA" id="ARBA00004141"/>
    </source>
</evidence>
<feature type="transmembrane region" description="Helical" evidence="18">
    <location>
        <begin position="480"/>
        <end position="500"/>
    </location>
</feature>
<dbReference type="InterPro" id="IPR036460">
    <property type="entry name" value="Cu_amine_oxidase_C_sf"/>
</dbReference>
<dbReference type="GO" id="GO:0035673">
    <property type="term" value="F:oligopeptide transmembrane transporter activity"/>
    <property type="evidence" value="ECO:0007669"/>
    <property type="project" value="InterPro"/>
</dbReference>
<dbReference type="InterPro" id="IPR016182">
    <property type="entry name" value="Cu_amine_oxidase_N-reg"/>
</dbReference>
<gene>
    <name evidence="21" type="ORF">FIESC28_00195</name>
</gene>
<evidence type="ECO:0000256" key="11">
    <source>
        <dbReference type="ARBA" id="ARBA00022927"/>
    </source>
</evidence>
<evidence type="ECO:0000256" key="7">
    <source>
        <dbReference type="ARBA" id="ARBA00022692"/>
    </source>
</evidence>
<dbReference type="Pfam" id="PF03169">
    <property type="entry name" value="OPT"/>
    <property type="match status" value="1"/>
</dbReference>
<comment type="subunit">
    <text evidence="5">Homodimer.</text>
</comment>
<evidence type="ECO:0000256" key="6">
    <source>
        <dbReference type="ARBA" id="ARBA00022448"/>
    </source>
</evidence>
<keyword evidence="10" id="KW-0571">Peptide transport</keyword>
<feature type="domain" description="Copper amine oxidase N2-terminal" evidence="20">
    <location>
        <begin position="851"/>
        <end position="939"/>
    </location>
</feature>
<evidence type="ECO:0000256" key="13">
    <source>
        <dbReference type="ARBA" id="ARBA00023002"/>
    </source>
</evidence>
<evidence type="ECO:0000259" key="20">
    <source>
        <dbReference type="Pfam" id="PF02727"/>
    </source>
</evidence>
<dbReference type="GO" id="GO:0015031">
    <property type="term" value="P:protein transport"/>
    <property type="evidence" value="ECO:0007669"/>
    <property type="project" value="UniProtKB-KW"/>
</dbReference>
<evidence type="ECO:0000256" key="9">
    <source>
        <dbReference type="ARBA" id="ARBA00022772"/>
    </source>
</evidence>